<accession>A0ABW8A252</accession>
<dbReference type="InterPro" id="IPR004370">
    <property type="entry name" value="4-OT-like_dom"/>
</dbReference>
<sequence>MPLIQVTVAQGRRPEQLHALGVALTDAVQDTLSAPRDTIRVIITETSPDHWFTGGQSLAARRAGAASGREP</sequence>
<evidence type="ECO:0000313" key="4">
    <source>
        <dbReference type="EMBL" id="MFI7440575.1"/>
    </source>
</evidence>
<dbReference type="Pfam" id="PF01361">
    <property type="entry name" value="Tautomerase"/>
    <property type="match status" value="1"/>
</dbReference>
<name>A0ABW8A252_9ACTN</name>
<dbReference type="Gene3D" id="3.30.429.10">
    <property type="entry name" value="Macrophage Migration Inhibitory Factor"/>
    <property type="match status" value="1"/>
</dbReference>
<keyword evidence="2" id="KW-0413">Isomerase</keyword>
<dbReference type="RefSeq" id="WP_397020332.1">
    <property type="nucleotide sequence ID" value="NZ_JBITMB010000003.1"/>
</dbReference>
<dbReference type="EMBL" id="JBITMB010000003">
    <property type="protein sequence ID" value="MFI7440575.1"/>
    <property type="molecule type" value="Genomic_DNA"/>
</dbReference>
<reference evidence="4 5" key="1">
    <citation type="submission" date="2024-10" db="EMBL/GenBank/DDBJ databases">
        <title>The Natural Products Discovery Center: Release of the First 8490 Sequenced Strains for Exploring Actinobacteria Biosynthetic Diversity.</title>
        <authorList>
            <person name="Kalkreuter E."/>
            <person name="Kautsar S.A."/>
            <person name="Yang D."/>
            <person name="Bader C.D."/>
            <person name="Teijaro C.N."/>
            <person name="Fluegel L."/>
            <person name="Davis C.M."/>
            <person name="Simpson J.R."/>
            <person name="Lauterbach L."/>
            <person name="Steele A.D."/>
            <person name="Gui C."/>
            <person name="Meng S."/>
            <person name="Li G."/>
            <person name="Viehrig K."/>
            <person name="Ye F."/>
            <person name="Su P."/>
            <person name="Kiefer A.F."/>
            <person name="Nichols A."/>
            <person name="Cepeda A.J."/>
            <person name="Yan W."/>
            <person name="Fan B."/>
            <person name="Jiang Y."/>
            <person name="Adhikari A."/>
            <person name="Zheng C.-J."/>
            <person name="Schuster L."/>
            <person name="Cowan T.M."/>
            <person name="Smanski M.J."/>
            <person name="Chevrette M.G."/>
            <person name="De Carvalho L.P.S."/>
            <person name="Shen B."/>
        </authorList>
    </citation>
    <scope>NUCLEOTIDE SEQUENCE [LARGE SCALE GENOMIC DNA]</scope>
    <source>
        <strain evidence="4 5">NPDC049503</strain>
    </source>
</reference>
<dbReference type="PANTHER" id="PTHR35530:SF1">
    <property type="entry name" value="2-HYDROXYMUCONATE TAUTOMERASE"/>
    <property type="match status" value="1"/>
</dbReference>
<dbReference type="PANTHER" id="PTHR35530">
    <property type="entry name" value="TAUTOMERASE-RELATED"/>
    <property type="match status" value="1"/>
</dbReference>
<evidence type="ECO:0000256" key="2">
    <source>
        <dbReference type="ARBA" id="ARBA00023235"/>
    </source>
</evidence>
<organism evidence="4 5">
    <name type="scientific">Nonomuraea indica</name>
    <dbReference type="NCBI Taxonomy" id="1581193"/>
    <lineage>
        <taxon>Bacteria</taxon>
        <taxon>Bacillati</taxon>
        <taxon>Actinomycetota</taxon>
        <taxon>Actinomycetes</taxon>
        <taxon>Streptosporangiales</taxon>
        <taxon>Streptosporangiaceae</taxon>
        <taxon>Nonomuraea</taxon>
    </lineage>
</organism>
<dbReference type="InterPro" id="IPR014347">
    <property type="entry name" value="Tautomerase/MIF_sf"/>
</dbReference>
<evidence type="ECO:0000256" key="1">
    <source>
        <dbReference type="ARBA" id="ARBA00006723"/>
    </source>
</evidence>
<protein>
    <submittedName>
        <fullName evidence="4">4-oxalocrotonate tautomerase family protein</fullName>
    </submittedName>
</protein>
<keyword evidence="5" id="KW-1185">Reference proteome</keyword>
<dbReference type="SUPFAM" id="SSF55331">
    <property type="entry name" value="Tautomerase/MIF"/>
    <property type="match status" value="1"/>
</dbReference>
<dbReference type="Proteomes" id="UP001612928">
    <property type="component" value="Unassembled WGS sequence"/>
</dbReference>
<feature type="domain" description="4-oxalocrotonate tautomerase-like" evidence="3">
    <location>
        <begin position="2"/>
        <end position="61"/>
    </location>
</feature>
<comment type="caution">
    <text evidence="4">The sequence shown here is derived from an EMBL/GenBank/DDBJ whole genome shotgun (WGS) entry which is preliminary data.</text>
</comment>
<comment type="similarity">
    <text evidence="1">Belongs to the 4-oxalocrotonate tautomerase family.</text>
</comment>
<evidence type="ECO:0000313" key="5">
    <source>
        <dbReference type="Proteomes" id="UP001612928"/>
    </source>
</evidence>
<gene>
    <name evidence="4" type="ORF">ACIBP5_11520</name>
</gene>
<evidence type="ECO:0000259" key="3">
    <source>
        <dbReference type="Pfam" id="PF01361"/>
    </source>
</evidence>
<proteinExistence type="inferred from homology"/>